<keyword evidence="1" id="KW-1133">Transmembrane helix</keyword>
<proteinExistence type="predicted"/>
<comment type="caution">
    <text evidence="2">The sequence shown here is derived from an EMBL/GenBank/DDBJ whole genome shotgun (WGS) entry which is preliminary data.</text>
</comment>
<dbReference type="AlphaFoldDB" id="A0A562RY78"/>
<feature type="transmembrane region" description="Helical" evidence="1">
    <location>
        <begin position="12"/>
        <end position="33"/>
    </location>
</feature>
<dbReference type="PROSITE" id="PS51257">
    <property type="entry name" value="PROKAR_LIPOPROTEIN"/>
    <property type="match status" value="1"/>
</dbReference>
<evidence type="ECO:0000256" key="1">
    <source>
        <dbReference type="SAM" id="Phobius"/>
    </source>
</evidence>
<protein>
    <submittedName>
        <fullName evidence="2">Uncharacterized protein</fullName>
    </submittedName>
</protein>
<accession>A0A562RY78</accession>
<evidence type="ECO:0000313" key="3">
    <source>
        <dbReference type="Proteomes" id="UP000318307"/>
    </source>
</evidence>
<keyword evidence="1" id="KW-0472">Membrane</keyword>
<evidence type="ECO:0000313" key="2">
    <source>
        <dbReference type="EMBL" id="TWI73982.1"/>
    </source>
</evidence>
<keyword evidence="1" id="KW-0812">Transmembrane</keyword>
<dbReference type="EMBL" id="VLLC01000007">
    <property type="protein sequence ID" value="TWI73982.1"/>
    <property type="molecule type" value="Genomic_DNA"/>
</dbReference>
<organism evidence="2 3">
    <name type="scientific">Desulfobotulus alkaliphilus</name>
    <dbReference type="NCBI Taxonomy" id="622671"/>
    <lineage>
        <taxon>Bacteria</taxon>
        <taxon>Pseudomonadati</taxon>
        <taxon>Thermodesulfobacteriota</taxon>
        <taxon>Desulfobacteria</taxon>
        <taxon>Desulfobacterales</taxon>
        <taxon>Desulfobacteraceae</taxon>
        <taxon>Desulfobotulus</taxon>
    </lineage>
</organism>
<gene>
    <name evidence="2" type="ORF">LZ24_01212</name>
</gene>
<sequence length="71" mass="8276">MEEQPAKVFNEWGMLIFTPLLISGFFMGTWWWMACLLACGRFVGGSKSALSMIRRVISRKDRQSQFWYACC</sequence>
<keyword evidence="3" id="KW-1185">Reference proteome</keyword>
<dbReference type="Proteomes" id="UP000318307">
    <property type="component" value="Unassembled WGS sequence"/>
</dbReference>
<reference evidence="2 3" key="1">
    <citation type="submission" date="2019-07" db="EMBL/GenBank/DDBJ databases">
        <title>Genome sequencing of 100 strains of the haloalkaliphilic chemolithoautotrophic sulfur-oxidizing bacterium Thioalkalivibrio.</title>
        <authorList>
            <person name="Muyzer G."/>
        </authorList>
    </citation>
    <scope>NUCLEOTIDE SEQUENCE [LARGE SCALE GENOMIC DNA]</scope>
    <source>
        <strain evidence="2 3">ASO4-4</strain>
    </source>
</reference>
<name>A0A562RY78_9BACT</name>